<dbReference type="AlphaFoldDB" id="A0AAV9JNP5"/>
<protein>
    <submittedName>
        <fullName evidence="3">Uncharacterized protein</fullName>
    </submittedName>
</protein>
<sequence length="355" mass="40889">MANGDVRSIIDTRKRKSISSSNTGEGWSPRNKKKARNLCHDELRRLVYPDFIQKDKFDVLEQMFVGREDEIVRRGEEILALKKQLGERDHLHDRRKRQIDELKNKLEDAERVRDRQDERLFEQEKKIKHMRQTSEQQYQEHVGELAGLERQYEEQETAIHLSSALLKRAHEERDQQKQQLFERDVCIETLNDGIHKMATALPCDAAQLALENQAHRHLAVMQGLQTDVAQRDAFIDDLQAEHAAALEAQEALASKRISAEIRGLEKRHDDARRSSVMRNEAATARRISSEVRVANKKTEDAQQRAREAEKRVVAAEKVVEAAGKRAEELKAATVDQKGLIDRLMTMNKTLAAQQT</sequence>
<dbReference type="EMBL" id="JAVFHQ010000016">
    <property type="protein sequence ID" value="KAK4546173.1"/>
    <property type="molecule type" value="Genomic_DNA"/>
</dbReference>
<accession>A0AAV9JNP5</accession>
<keyword evidence="1" id="KW-0175">Coiled coil</keyword>
<proteinExistence type="predicted"/>
<name>A0AAV9JNP5_9PEZI</name>
<feature type="coiled-coil region" evidence="1">
    <location>
        <begin position="92"/>
        <end position="158"/>
    </location>
</feature>
<dbReference type="Proteomes" id="UP001324427">
    <property type="component" value="Unassembled WGS sequence"/>
</dbReference>
<organism evidence="3 4">
    <name type="scientific">Oleoguttula mirabilis</name>
    <dbReference type="NCBI Taxonomy" id="1507867"/>
    <lineage>
        <taxon>Eukaryota</taxon>
        <taxon>Fungi</taxon>
        <taxon>Dikarya</taxon>
        <taxon>Ascomycota</taxon>
        <taxon>Pezizomycotina</taxon>
        <taxon>Dothideomycetes</taxon>
        <taxon>Dothideomycetidae</taxon>
        <taxon>Mycosphaerellales</taxon>
        <taxon>Teratosphaeriaceae</taxon>
        <taxon>Oleoguttula</taxon>
    </lineage>
</organism>
<feature type="coiled-coil region" evidence="1">
    <location>
        <begin position="235"/>
        <end position="332"/>
    </location>
</feature>
<evidence type="ECO:0000313" key="3">
    <source>
        <dbReference type="EMBL" id="KAK4546173.1"/>
    </source>
</evidence>
<reference evidence="3 4" key="1">
    <citation type="submission" date="2021-11" db="EMBL/GenBank/DDBJ databases">
        <title>Black yeast isolated from Biological Soil Crust.</title>
        <authorList>
            <person name="Kurbessoian T."/>
        </authorList>
    </citation>
    <scope>NUCLEOTIDE SEQUENCE [LARGE SCALE GENOMIC DNA]</scope>
    <source>
        <strain evidence="3 4">CCFEE 5522</strain>
    </source>
</reference>
<comment type="caution">
    <text evidence="3">The sequence shown here is derived from an EMBL/GenBank/DDBJ whole genome shotgun (WGS) entry which is preliminary data.</text>
</comment>
<gene>
    <name evidence="3" type="ORF">LTR36_002310</name>
</gene>
<evidence type="ECO:0000256" key="2">
    <source>
        <dbReference type="SAM" id="MobiDB-lite"/>
    </source>
</evidence>
<feature type="region of interest" description="Disordered" evidence="2">
    <location>
        <begin position="1"/>
        <end position="33"/>
    </location>
</feature>
<keyword evidence="4" id="KW-1185">Reference proteome</keyword>
<evidence type="ECO:0000256" key="1">
    <source>
        <dbReference type="SAM" id="Coils"/>
    </source>
</evidence>
<evidence type="ECO:0000313" key="4">
    <source>
        <dbReference type="Proteomes" id="UP001324427"/>
    </source>
</evidence>